<protein>
    <submittedName>
        <fullName evidence="2">YTDC2 helicase</fullName>
    </submittedName>
</protein>
<reference evidence="2" key="1">
    <citation type="submission" date="2016-06" db="UniProtKB">
        <authorList>
            <consortium name="WormBaseParasite"/>
        </authorList>
    </citation>
    <scope>IDENTIFICATION</scope>
</reference>
<accession>A0A183D5R3</accession>
<sequence length="112" mass="12628">LFQSSNQADTHSPASPHRREGRKTDRRQSHSPNARFALHDERLDRDPAIEMRSSWRQYLIDGSLCQTGAVNGSAATTTIAVAPGPAVRQPMLYYSAPGYRTQPPRYGRDRKY</sequence>
<dbReference type="WBParaSite" id="GPUH_0000406101-mRNA-1">
    <property type="protein sequence ID" value="GPUH_0000406101-mRNA-1"/>
    <property type="gene ID" value="GPUH_0000406101"/>
</dbReference>
<dbReference type="AlphaFoldDB" id="A0A183D5R3"/>
<evidence type="ECO:0000313" key="2">
    <source>
        <dbReference type="WBParaSite" id="GPUH_0000406101-mRNA-1"/>
    </source>
</evidence>
<organism evidence="2">
    <name type="scientific">Gongylonema pulchrum</name>
    <dbReference type="NCBI Taxonomy" id="637853"/>
    <lineage>
        <taxon>Eukaryota</taxon>
        <taxon>Metazoa</taxon>
        <taxon>Ecdysozoa</taxon>
        <taxon>Nematoda</taxon>
        <taxon>Chromadorea</taxon>
        <taxon>Rhabditida</taxon>
        <taxon>Spirurina</taxon>
        <taxon>Spiruromorpha</taxon>
        <taxon>Spiruroidea</taxon>
        <taxon>Gongylonematidae</taxon>
        <taxon>Gongylonema</taxon>
    </lineage>
</organism>
<feature type="compositionally biased region" description="Polar residues" evidence="1">
    <location>
        <begin position="1"/>
        <end position="13"/>
    </location>
</feature>
<evidence type="ECO:0000256" key="1">
    <source>
        <dbReference type="SAM" id="MobiDB-lite"/>
    </source>
</evidence>
<name>A0A183D5R3_9BILA</name>
<proteinExistence type="predicted"/>
<feature type="region of interest" description="Disordered" evidence="1">
    <location>
        <begin position="1"/>
        <end position="41"/>
    </location>
</feature>